<evidence type="ECO:0000313" key="3">
    <source>
        <dbReference type="Proteomes" id="UP000325081"/>
    </source>
</evidence>
<feature type="compositionally biased region" description="Basic and acidic residues" evidence="1">
    <location>
        <begin position="100"/>
        <end position="111"/>
    </location>
</feature>
<dbReference type="Proteomes" id="UP000325081">
    <property type="component" value="Unassembled WGS sequence"/>
</dbReference>
<evidence type="ECO:0000313" key="2">
    <source>
        <dbReference type="EMBL" id="GER53747.1"/>
    </source>
</evidence>
<gene>
    <name evidence="2" type="ORF">STAS_31294</name>
</gene>
<evidence type="ECO:0000256" key="1">
    <source>
        <dbReference type="SAM" id="MobiDB-lite"/>
    </source>
</evidence>
<organism evidence="2 3">
    <name type="scientific">Striga asiatica</name>
    <name type="common">Asiatic witchweed</name>
    <name type="synonym">Buchnera asiatica</name>
    <dbReference type="NCBI Taxonomy" id="4170"/>
    <lineage>
        <taxon>Eukaryota</taxon>
        <taxon>Viridiplantae</taxon>
        <taxon>Streptophyta</taxon>
        <taxon>Embryophyta</taxon>
        <taxon>Tracheophyta</taxon>
        <taxon>Spermatophyta</taxon>
        <taxon>Magnoliopsida</taxon>
        <taxon>eudicotyledons</taxon>
        <taxon>Gunneridae</taxon>
        <taxon>Pentapetalae</taxon>
        <taxon>asterids</taxon>
        <taxon>lamiids</taxon>
        <taxon>Lamiales</taxon>
        <taxon>Orobanchaceae</taxon>
        <taxon>Buchnereae</taxon>
        <taxon>Striga</taxon>
    </lineage>
</organism>
<reference evidence="3" key="1">
    <citation type="journal article" date="2019" name="Curr. Biol.">
        <title>Genome Sequence of Striga asiatica Provides Insight into the Evolution of Plant Parasitism.</title>
        <authorList>
            <person name="Yoshida S."/>
            <person name="Kim S."/>
            <person name="Wafula E.K."/>
            <person name="Tanskanen J."/>
            <person name="Kim Y.M."/>
            <person name="Honaas L."/>
            <person name="Yang Z."/>
            <person name="Spallek T."/>
            <person name="Conn C.E."/>
            <person name="Ichihashi Y."/>
            <person name="Cheong K."/>
            <person name="Cui S."/>
            <person name="Der J.P."/>
            <person name="Gundlach H."/>
            <person name="Jiao Y."/>
            <person name="Hori C."/>
            <person name="Ishida J.K."/>
            <person name="Kasahara H."/>
            <person name="Kiba T."/>
            <person name="Kim M.S."/>
            <person name="Koo N."/>
            <person name="Laohavisit A."/>
            <person name="Lee Y.H."/>
            <person name="Lumba S."/>
            <person name="McCourt P."/>
            <person name="Mortimer J.C."/>
            <person name="Mutuku J.M."/>
            <person name="Nomura T."/>
            <person name="Sasaki-Sekimoto Y."/>
            <person name="Seto Y."/>
            <person name="Wang Y."/>
            <person name="Wakatake T."/>
            <person name="Sakakibara H."/>
            <person name="Demura T."/>
            <person name="Yamaguchi S."/>
            <person name="Yoneyama K."/>
            <person name="Manabe R.I."/>
            <person name="Nelson D.C."/>
            <person name="Schulman A.H."/>
            <person name="Timko M.P."/>
            <person name="dePamphilis C.W."/>
            <person name="Choi D."/>
            <person name="Shirasu K."/>
        </authorList>
    </citation>
    <scope>NUCLEOTIDE SEQUENCE [LARGE SCALE GENOMIC DNA]</scope>
    <source>
        <strain evidence="3">cv. UVA1</strain>
    </source>
</reference>
<keyword evidence="3" id="KW-1185">Reference proteome</keyword>
<feature type="region of interest" description="Disordered" evidence="1">
    <location>
        <begin position="87"/>
        <end position="111"/>
    </location>
</feature>
<accession>A0A5A7RAX1</accession>
<feature type="non-terminal residue" evidence="2">
    <location>
        <position position="111"/>
    </location>
</feature>
<dbReference type="EMBL" id="BKCP01010737">
    <property type="protein sequence ID" value="GER53747.1"/>
    <property type="molecule type" value="Genomic_DNA"/>
</dbReference>
<sequence>MKVAAAALLRTAMAIQPTTDGRETRPWLWLRDDWGCSYMPSTFAYLGRIYCLDLQAFSKRKRKISRRRWYGHIHCVKRDLRGGGVIGDGRCWPKFPSRSSSEKGHGTEASS</sequence>
<name>A0A5A7RAX1_STRAF</name>
<dbReference type="AlphaFoldDB" id="A0A5A7RAX1"/>
<protein>
    <submittedName>
        <fullName evidence="2">LRR and NB-ARC domains-containing diseaseresistance protein</fullName>
    </submittedName>
</protein>
<comment type="caution">
    <text evidence="2">The sequence shown here is derived from an EMBL/GenBank/DDBJ whole genome shotgun (WGS) entry which is preliminary data.</text>
</comment>
<proteinExistence type="predicted"/>